<keyword evidence="1" id="KW-0143">Chaperone</keyword>
<evidence type="ECO:0000256" key="1">
    <source>
        <dbReference type="ARBA" id="ARBA00023186"/>
    </source>
</evidence>
<dbReference type="PANTHER" id="PTHR24074">
    <property type="entry name" value="CO-CHAPERONE PROTEIN DJLA"/>
    <property type="match status" value="1"/>
</dbReference>
<keyword evidence="2" id="KW-0472">Membrane</keyword>
<feature type="transmembrane region" description="Helical" evidence="2">
    <location>
        <begin position="22"/>
        <end position="49"/>
    </location>
</feature>
<dbReference type="InterPro" id="IPR050817">
    <property type="entry name" value="DjlA_DnaK_co-chaperone"/>
</dbReference>
<dbReference type="PROSITE" id="PS50076">
    <property type="entry name" value="DNAJ_2"/>
    <property type="match status" value="1"/>
</dbReference>
<dbReference type="Gene3D" id="1.10.287.110">
    <property type="entry name" value="DnaJ domain"/>
    <property type="match status" value="1"/>
</dbReference>
<evidence type="ECO:0000313" key="4">
    <source>
        <dbReference type="EMBL" id="MEM5534821.1"/>
    </source>
</evidence>
<evidence type="ECO:0000256" key="2">
    <source>
        <dbReference type="SAM" id="Phobius"/>
    </source>
</evidence>
<gene>
    <name evidence="4" type="primary">djlA</name>
    <name evidence="4" type="ORF">WNY58_00320</name>
</gene>
<comment type="caution">
    <text evidence="4">The sequence shown here is derived from an EMBL/GenBank/DDBJ whole genome shotgun (WGS) entry which is preliminary data.</text>
</comment>
<reference evidence="4 5" key="1">
    <citation type="submission" date="2024-03" db="EMBL/GenBank/DDBJ databases">
        <title>Community enrichment and isolation of bacterial strains for fucoidan degradation.</title>
        <authorList>
            <person name="Sichert A."/>
        </authorList>
    </citation>
    <scope>NUCLEOTIDE SEQUENCE [LARGE SCALE GENOMIC DNA]</scope>
    <source>
        <strain evidence="4 5">AS76</strain>
    </source>
</reference>
<keyword evidence="5" id="KW-1185">Reference proteome</keyword>
<dbReference type="InterPro" id="IPR001623">
    <property type="entry name" value="DnaJ_domain"/>
</dbReference>
<sequence length="274" mass="30017">MAFDAQQKGAELGASVKKHSTSILLCAVIGLFWGGFAGLIFGGFVGFLIGRGLKGAAAAVNPQEAFFKATFIVMGRVAKADGRVTEDEIQYARNVMAQMRLDEPRKRQAMSFFSEGKDPGFDLAGVLKPLSIMLRSRPTVKLMFVEIQLQAAMADGEVSEAELSVIDAVCRLLDFGVDSVEEVIARVKGERDFYRHGHDGVDSGVMLKDAYAVLGVSSDASDAELKKAYRRQMSQHHPDKLVSKGLPEEMIEIAKEKCQEIQAAYERIKHARKS</sequence>
<evidence type="ECO:0000259" key="3">
    <source>
        <dbReference type="PROSITE" id="PS50076"/>
    </source>
</evidence>
<dbReference type="EMBL" id="JBBMRA010000001">
    <property type="protein sequence ID" value="MEM5534821.1"/>
    <property type="molecule type" value="Genomic_DNA"/>
</dbReference>
<proteinExistence type="predicted"/>
<feature type="domain" description="J" evidence="3">
    <location>
        <begin position="209"/>
        <end position="273"/>
    </location>
</feature>
<dbReference type="NCBIfam" id="NF006948">
    <property type="entry name" value="PRK09430.1"/>
    <property type="match status" value="1"/>
</dbReference>
<dbReference type="Pfam" id="PF05099">
    <property type="entry name" value="TerB"/>
    <property type="match status" value="1"/>
</dbReference>
<dbReference type="CDD" id="cd06257">
    <property type="entry name" value="DnaJ"/>
    <property type="match status" value="1"/>
</dbReference>
<protein>
    <submittedName>
        <fullName evidence="4">Co-chaperone DjlA</fullName>
    </submittedName>
</protein>
<evidence type="ECO:0000313" key="5">
    <source>
        <dbReference type="Proteomes" id="UP001449225"/>
    </source>
</evidence>
<dbReference type="Proteomes" id="UP001449225">
    <property type="component" value="Unassembled WGS sequence"/>
</dbReference>
<dbReference type="InterPro" id="IPR007791">
    <property type="entry name" value="DjlA_N"/>
</dbReference>
<dbReference type="InterPro" id="IPR036869">
    <property type="entry name" value="J_dom_sf"/>
</dbReference>
<dbReference type="CDD" id="cd07316">
    <property type="entry name" value="terB_like_DjlA"/>
    <property type="match status" value="1"/>
</dbReference>
<dbReference type="InterPro" id="IPR029024">
    <property type="entry name" value="TerB-like"/>
</dbReference>
<dbReference type="PRINTS" id="PR00625">
    <property type="entry name" value="JDOMAIN"/>
</dbReference>
<accession>A0ABU9TM80</accession>
<dbReference type="RefSeq" id="WP_339892657.1">
    <property type="nucleotide sequence ID" value="NZ_CAXBCE010000075.1"/>
</dbReference>
<keyword evidence="2" id="KW-1133">Transmembrane helix</keyword>
<organism evidence="4 5">
    <name type="scientific">Neptuniibacter pectenicola</name>
    <dbReference type="NCBI Taxonomy" id="1806669"/>
    <lineage>
        <taxon>Bacteria</taxon>
        <taxon>Pseudomonadati</taxon>
        <taxon>Pseudomonadota</taxon>
        <taxon>Gammaproteobacteria</taxon>
        <taxon>Oceanospirillales</taxon>
        <taxon>Oceanospirillaceae</taxon>
        <taxon>Neptuniibacter</taxon>
    </lineage>
</organism>
<dbReference type="Gene3D" id="1.10.3680.10">
    <property type="entry name" value="TerB-like"/>
    <property type="match status" value="1"/>
</dbReference>
<name>A0ABU9TM80_9GAMM</name>
<dbReference type="SMART" id="SM00271">
    <property type="entry name" value="DnaJ"/>
    <property type="match status" value="1"/>
</dbReference>
<dbReference type="SUPFAM" id="SSF158682">
    <property type="entry name" value="TerB-like"/>
    <property type="match status" value="1"/>
</dbReference>
<keyword evidence="2" id="KW-0812">Transmembrane</keyword>
<dbReference type="Pfam" id="PF00226">
    <property type="entry name" value="DnaJ"/>
    <property type="match status" value="1"/>
</dbReference>
<dbReference type="SUPFAM" id="SSF46565">
    <property type="entry name" value="Chaperone J-domain"/>
    <property type="match status" value="1"/>
</dbReference>